<feature type="domain" description="Fe2OG dioxygenase" evidence="1">
    <location>
        <begin position="235"/>
        <end position="339"/>
    </location>
</feature>
<protein>
    <recommendedName>
        <fullName evidence="1">Fe2OG dioxygenase domain-containing protein</fullName>
    </recommendedName>
</protein>
<accession>A0AAD3GZ37</accession>
<evidence type="ECO:0000313" key="3">
    <source>
        <dbReference type="Proteomes" id="UP001054902"/>
    </source>
</evidence>
<evidence type="ECO:0000313" key="2">
    <source>
        <dbReference type="EMBL" id="GFH44133.1"/>
    </source>
</evidence>
<organism evidence="2 3">
    <name type="scientific">Chaetoceros tenuissimus</name>
    <dbReference type="NCBI Taxonomy" id="426638"/>
    <lineage>
        <taxon>Eukaryota</taxon>
        <taxon>Sar</taxon>
        <taxon>Stramenopiles</taxon>
        <taxon>Ochrophyta</taxon>
        <taxon>Bacillariophyta</taxon>
        <taxon>Coscinodiscophyceae</taxon>
        <taxon>Chaetocerotophycidae</taxon>
        <taxon>Chaetocerotales</taxon>
        <taxon>Chaetocerotaceae</taxon>
        <taxon>Chaetoceros</taxon>
    </lineage>
</organism>
<gene>
    <name evidence="2" type="ORF">CTEN210_00607</name>
</gene>
<reference evidence="2 3" key="1">
    <citation type="journal article" date="2021" name="Sci. Rep.">
        <title>The genome of the diatom Chaetoceros tenuissimus carries an ancient integrated fragment of an extant virus.</title>
        <authorList>
            <person name="Hongo Y."/>
            <person name="Kimura K."/>
            <person name="Takaki Y."/>
            <person name="Yoshida Y."/>
            <person name="Baba S."/>
            <person name="Kobayashi G."/>
            <person name="Nagasaki K."/>
            <person name="Hano T."/>
            <person name="Tomaru Y."/>
        </authorList>
    </citation>
    <scope>NUCLEOTIDE SEQUENCE [LARGE SCALE GENOMIC DNA]</scope>
    <source>
        <strain evidence="2 3">NIES-3715</strain>
    </source>
</reference>
<dbReference type="EMBL" id="BLLK01000019">
    <property type="protein sequence ID" value="GFH44133.1"/>
    <property type="molecule type" value="Genomic_DNA"/>
</dbReference>
<proteinExistence type="predicted"/>
<keyword evidence="3" id="KW-1185">Reference proteome</keyword>
<sequence>MHLDYLLILGVCAESAAFSINGLISKNVALSLSHSYSIRGSSHLRSSSIPSMQYETSTQTKLNSDLNINIQNLIEKVDIFLAGKIGSVEQEKESIVKRIDEIHAKDLEFCSPFISSKLRKDSKQNSISYERIYSNEENPHPIAIRTTDVTQPLLDPYAIHAIRDAAETQWRDKNKSSSRFTYQRKGNYEAHLIDLATNVNPELLSIVNTALEDRIYPLVQDVYSDIIDLEDLSFQIYDSLVIRYNATEAKLFSNTIGAGQPLHRDLGIVSVNIMLNEEFEGGGTLLENQLSRNDVVDESVEPLKPIGAGHAVSHLSSERHAGVGTTDGVRDILVMFLTATRKNADSKVPSLERTARLKSMTRKHSLEFGSNHDAILCRILHHRLATKYTPTDGEAYQYLGMSLRDYAKIEENQSHALDIMLLAIRCLLVAFERNPCDGRLSNNIALSYENLLSMANKSGKSIDPIEMDSRIVSFYRRAMLLHQQCDKIGCDVSFDFDCATLNFGLYEANQDLFVEAINVLERFESSVSYATNEERNEQQDRMRNDALGLLEFCRRTLTNKIR</sequence>
<dbReference type="InterPro" id="IPR005123">
    <property type="entry name" value="Oxoglu/Fe-dep_dioxygenase_dom"/>
</dbReference>
<name>A0AAD3GZ37_9STRA</name>
<dbReference type="PROSITE" id="PS51471">
    <property type="entry name" value="FE2OG_OXY"/>
    <property type="match status" value="1"/>
</dbReference>
<comment type="caution">
    <text evidence="2">The sequence shown here is derived from an EMBL/GenBank/DDBJ whole genome shotgun (WGS) entry which is preliminary data.</text>
</comment>
<dbReference type="Proteomes" id="UP001054902">
    <property type="component" value="Unassembled WGS sequence"/>
</dbReference>
<evidence type="ECO:0000259" key="1">
    <source>
        <dbReference type="PROSITE" id="PS51471"/>
    </source>
</evidence>
<dbReference type="AlphaFoldDB" id="A0AAD3GZ37"/>